<proteinExistence type="predicted"/>
<evidence type="ECO:0000313" key="2">
    <source>
        <dbReference type="Proteomes" id="UP001165960"/>
    </source>
</evidence>
<accession>A0ACC2RGC9</accession>
<protein>
    <submittedName>
        <fullName evidence="1">Uncharacterized protein</fullName>
    </submittedName>
</protein>
<comment type="caution">
    <text evidence="1">The sequence shown here is derived from an EMBL/GenBank/DDBJ whole genome shotgun (WGS) entry which is preliminary data.</text>
</comment>
<dbReference type="EMBL" id="QTSX02007275">
    <property type="protein sequence ID" value="KAJ9049106.1"/>
    <property type="molecule type" value="Genomic_DNA"/>
</dbReference>
<evidence type="ECO:0000313" key="1">
    <source>
        <dbReference type="EMBL" id="KAJ9049106.1"/>
    </source>
</evidence>
<sequence length="532" mass="58453">MPEPTDQTTVSWSKSVQSEVIGKPTSVVDALGLKKTKDIFSDSHKNWLSNGKQDSIENEIEQDIECARISRPSRSTFDLKTSLTNGPYLHSNDSSSSNLRTASVKSLELQSGQLNDPLNNIDIPLATSYSSQSDHSQSAGRTSLKVKLSLSTTSAAFSSPHLIGMKSPYRRTTVSDSQIRSSSFPSSSGGSQESQKSEALSTKLLAALPAPAPAMYWRKVADRGERPPHPLRAHSATLVRDKIVIFGGCNTQACYNDVYVFDTDTMYWSRPQTTGTPPSPRRAHSATLVSGLGIIVFGGGNSSSYYNDLHILDTVTMAWSSPPTYGEAPSPRRAHSTCFYKDSLYVFGGGDGVYPLNDIFRLDLTTNNGYRWSKIEPRGSGPACRGYHSATLLDGGSLIIYGGSDGTDCFDDMFVLDLESLEWKEISATSRLPRLAHSMTQIGSFLYIVGGRNKRNYVDDLMVFNIHKRSWEVRKVFGNAPSARGYHTTILHDARLFSFGGYDGSKFFGDMHVLDLSASAYLVQMQPSKWNF</sequence>
<keyword evidence="2" id="KW-1185">Reference proteome</keyword>
<dbReference type="Proteomes" id="UP001165960">
    <property type="component" value="Unassembled WGS sequence"/>
</dbReference>
<name>A0ACC2RGC9_9FUNG</name>
<organism evidence="1 2">
    <name type="scientific">Entomophthora muscae</name>
    <dbReference type="NCBI Taxonomy" id="34485"/>
    <lineage>
        <taxon>Eukaryota</taxon>
        <taxon>Fungi</taxon>
        <taxon>Fungi incertae sedis</taxon>
        <taxon>Zoopagomycota</taxon>
        <taxon>Entomophthoromycotina</taxon>
        <taxon>Entomophthoromycetes</taxon>
        <taxon>Entomophthorales</taxon>
        <taxon>Entomophthoraceae</taxon>
        <taxon>Entomophthora</taxon>
    </lineage>
</organism>
<reference evidence="1" key="1">
    <citation type="submission" date="2022-04" db="EMBL/GenBank/DDBJ databases">
        <title>Genome of the entomopathogenic fungus Entomophthora muscae.</title>
        <authorList>
            <person name="Elya C."/>
            <person name="Lovett B.R."/>
            <person name="Lee E."/>
            <person name="Macias A.M."/>
            <person name="Hajek A.E."/>
            <person name="De Bivort B.L."/>
            <person name="Kasson M.T."/>
            <person name="De Fine Licht H.H."/>
            <person name="Stajich J.E."/>
        </authorList>
    </citation>
    <scope>NUCLEOTIDE SEQUENCE</scope>
    <source>
        <strain evidence="1">Berkeley</strain>
    </source>
</reference>
<gene>
    <name evidence="1" type="ORF">DSO57_1028066</name>
</gene>